<dbReference type="HOGENOM" id="CLU_1432655_0_0_0"/>
<proteinExistence type="predicted"/>
<comment type="caution">
    <text evidence="1">The sequence shown here is derived from an EMBL/GenBank/DDBJ whole genome shotgun (WGS) entry which is preliminary data.</text>
</comment>
<accession>H1PPD4</accession>
<organism evidence="1 2">
    <name type="scientific">Fusobacterium ulcerans 12-1B</name>
    <dbReference type="NCBI Taxonomy" id="457404"/>
    <lineage>
        <taxon>Bacteria</taxon>
        <taxon>Fusobacteriati</taxon>
        <taxon>Fusobacteriota</taxon>
        <taxon>Fusobacteriia</taxon>
        <taxon>Fusobacteriales</taxon>
        <taxon>Fusobacteriaceae</taxon>
        <taxon>Fusobacterium</taxon>
    </lineage>
</organism>
<reference evidence="1 2" key="1">
    <citation type="submission" date="2012-07" db="EMBL/GenBank/DDBJ databases">
        <title>The Genome Sequence of Fusobacterium ulcerans 12_1B.</title>
        <authorList>
            <consortium name="The Broad Institute Genome Sequencing Platform"/>
            <person name="Earl A."/>
            <person name="Ward D."/>
            <person name="Feldgarden M."/>
            <person name="Gevers D."/>
            <person name="Strauss J."/>
            <person name="Ambrose C.E."/>
            <person name="Allen-Vercoe E."/>
            <person name="Walker B."/>
            <person name="Young S.K."/>
            <person name="Zeng Q."/>
            <person name="Gargeya S."/>
            <person name="Fitzgerald M."/>
            <person name="Haas B."/>
            <person name="Abouelleil A."/>
            <person name="Alvarado L."/>
            <person name="Arachchi H.M."/>
            <person name="Berlin A.M."/>
            <person name="Chapman S.B."/>
            <person name="Goldberg J."/>
            <person name="Griggs A."/>
            <person name="Gujja S."/>
            <person name="Hansen M."/>
            <person name="Howarth C."/>
            <person name="Imamovic A."/>
            <person name="Larimer J."/>
            <person name="McCowen C."/>
            <person name="Montmayeur A."/>
            <person name="Murphy C."/>
            <person name="Neiman D."/>
            <person name="Pearson M."/>
            <person name="Priest M."/>
            <person name="Roberts A."/>
            <person name="Saif S."/>
            <person name="Shea T."/>
            <person name="Sisk P."/>
            <person name="Sykes S."/>
            <person name="Wortman J."/>
            <person name="Nusbaum C."/>
            <person name="Birren B."/>
        </authorList>
    </citation>
    <scope>NUCLEOTIDE SEQUENCE [LARGE SCALE GENOMIC DNA]</scope>
    <source>
        <strain evidence="1 2">12_1B</strain>
    </source>
</reference>
<evidence type="ECO:0000313" key="2">
    <source>
        <dbReference type="Proteomes" id="UP000003233"/>
    </source>
</evidence>
<dbReference type="PATRIC" id="fig|457404.5.peg.959"/>
<dbReference type="RefSeq" id="WP_008695584.1">
    <property type="nucleotide sequence ID" value="NZ_KE161007.1"/>
</dbReference>
<sequence>MNIKQIMENINVEKIMRVIALNEISGNENVICKFSYAGGKSGYSFGRSQFDVTHNARARNFLKNICGFSNQDMEKLLNLDKDINHLNERLKLFRAYIDKLDKEHIQQMVNYVASLEGLPEFENEKTFAHLVDYHNQFNLSKNGLMHRFIKSKKIITSQDILNFKLELKWGKERPQDVKRRYNNIENNYKNIIQGG</sequence>
<dbReference type="Proteomes" id="UP000003233">
    <property type="component" value="Unassembled WGS sequence"/>
</dbReference>
<keyword evidence="2" id="KW-1185">Reference proteome</keyword>
<gene>
    <name evidence="1" type="ORF">HMPREF0402_00277</name>
</gene>
<dbReference type="AlphaFoldDB" id="H1PPD4"/>
<dbReference type="EMBL" id="AGWJ02000006">
    <property type="protein sequence ID" value="EHO84458.1"/>
    <property type="molecule type" value="Genomic_DNA"/>
</dbReference>
<evidence type="ECO:0000313" key="1">
    <source>
        <dbReference type="EMBL" id="EHO84458.1"/>
    </source>
</evidence>
<name>H1PPD4_9FUSO</name>
<protein>
    <submittedName>
        <fullName evidence="1">Uncharacterized protein</fullName>
    </submittedName>
</protein>
<dbReference type="BioCyc" id="FSP457404-HMP:GTSQ-278-MONOMER"/>